<sequence length="348" mass="39274">MAVNNSLVARGKAQQNLGITEYLTKDAIKNQINKVVGGKNGQRFISAIVSAYNTNPTLQECTNQSILSAALLGESLQLSPSPQLGHYYMVPFNNTKAGTKEAQFQMGYKGYIQLAIRSGQYKRLNVVAIKEGELEYFDPLNEDIKVNLMVDDWDKREEAETIGYYAMFELVNGFRKTMYWSKAQMLAHADKYSPAFYKDAGKVKTKYGEKQRVSFADYEAGNYDPRDSWMYSSFWYKNFDGMAYKTMLRQLISKWGVMTIELQKAFEGDMATLDAEGHPTYVENDEYVEATATEVNEPEAQVPQAEPQDTQNNAQNTQNSVQDPQPTPAENPQPEMNAAEAALFGNFK</sequence>
<dbReference type="Pfam" id="PF03837">
    <property type="entry name" value="RecT"/>
    <property type="match status" value="1"/>
</dbReference>
<dbReference type="NCBIfam" id="TIGR00616">
    <property type="entry name" value="rect"/>
    <property type="match status" value="1"/>
</dbReference>
<feature type="region of interest" description="Disordered" evidence="1">
    <location>
        <begin position="296"/>
        <end position="348"/>
    </location>
</feature>
<dbReference type="InterPro" id="IPR018330">
    <property type="entry name" value="RecT_fam"/>
</dbReference>
<organism evidence="2">
    <name type="scientific">Myoviridae sp. ctBbR2</name>
    <dbReference type="NCBI Taxonomy" id="2827667"/>
    <lineage>
        <taxon>Viruses</taxon>
        <taxon>Duplodnaviria</taxon>
        <taxon>Heunggongvirae</taxon>
        <taxon>Uroviricota</taxon>
        <taxon>Caudoviricetes</taxon>
    </lineage>
</organism>
<evidence type="ECO:0000313" key="2">
    <source>
        <dbReference type="EMBL" id="DAF49816.1"/>
    </source>
</evidence>
<reference evidence="2" key="1">
    <citation type="journal article" date="2021" name="Proc. Natl. Acad. Sci. U.S.A.">
        <title>A Catalog of Tens of Thousands of Viruses from Human Metagenomes Reveals Hidden Associations with Chronic Diseases.</title>
        <authorList>
            <person name="Tisza M.J."/>
            <person name="Buck C.B."/>
        </authorList>
    </citation>
    <scope>NUCLEOTIDE SEQUENCE</scope>
    <source>
        <strain evidence="2">CtBbR2</strain>
    </source>
</reference>
<dbReference type="GO" id="GO:0006259">
    <property type="term" value="P:DNA metabolic process"/>
    <property type="evidence" value="ECO:0007669"/>
    <property type="project" value="InterPro"/>
</dbReference>
<evidence type="ECO:0000256" key="1">
    <source>
        <dbReference type="SAM" id="MobiDB-lite"/>
    </source>
</evidence>
<name>A0A8S5SFW8_9CAUD</name>
<protein>
    <submittedName>
        <fullName evidence="2">RecT protein</fullName>
    </submittedName>
</protein>
<proteinExistence type="predicted"/>
<dbReference type="GO" id="GO:0003677">
    <property type="term" value="F:DNA binding"/>
    <property type="evidence" value="ECO:0007669"/>
    <property type="project" value="InterPro"/>
</dbReference>
<dbReference type="InterPro" id="IPR004590">
    <property type="entry name" value="ssDNA_annealing_RecT"/>
</dbReference>
<feature type="compositionally biased region" description="Low complexity" evidence="1">
    <location>
        <begin position="308"/>
        <end position="319"/>
    </location>
</feature>
<dbReference type="EMBL" id="BK032589">
    <property type="protein sequence ID" value="DAF49816.1"/>
    <property type="molecule type" value="Genomic_DNA"/>
</dbReference>
<accession>A0A8S5SFW8</accession>